<dbReference type="Proteomes" id="UP000010384">
    <property type="component" value="Chromosome"/>
</dbReference>
<name>K9TY51_CHRTP</name>
<dbReference type="PATRIC" id="fig|251229.3.peg.2106"/>
<evidence type="ECO:0000313" key="2">
    <source>
        <dbReference type="Proteomes" id="UP000010384"/>
    </source>
</evidence>
<keyword evidence="2" id="KW-1185">Reference proteome</keyword>
<reference evidence="1 2" key="1">
    <citation type="submission" date="2012-06" db="EMBL/GenBank/DDBJ databases">
        <title>Finished chromosome of genome of Chroococcidiopsis thermalis PCC 7203.</title>
        <authorList>
            <consortium name="US DOE Joint Genome Institute"/>
            <person name="Gugger M."/>
            <person name="Coursin T."/>
            <person name="Rippka R."/>
            <person name="Tandeau De Marsac N."/>
            <person name="Huntemann M."/>
            <person name="Wei C.-L."/>
            <person name="Han J."/>
            <person name="Detter J.C."/>
            <person name="Han C."/>
            <person name="Tapia R."/>
            <person name="Davenport K."/>
            <person name="Daligault H."/>
            <person name="Erkkila T."/>
            <person name="Gu W."/>
            <person name="Munk A.C.C."/>
            <person name="Teshima H."/>
            <person name="Xu Y."/>
            <person name="Chain P."/>
            <person name="Chen A."/>
            <person name="Krypides N."/>
            <person name="Mavromatis K."/>
            <person name="Markowitz V."/>
            <person name="Szeto E."/>
            <person name="Ivanova N."/>
            <person name="Mikhailova N."/>
            <person name="Ovchinnikova G."/>
            <person name="Pagani I."/>
            <person name="Pati A."/>
            <person name="Goodwin L."/>
            <person name="Peters L."/>
            <person name="Pitluck S."/>
            <person name="Woyke T."/>
            <person name="Kerfeld C."/>
        </authorList>
    </citation>
    <scope>NUCLEOTIDE SEQUENCE [LARGE SCALE GENOMIC DNA]</scope>
    <source>
        <strain evidence="1 2">PCC 7203</strain>
    </source>
</reference>
<proteinExistence type="predicted"/>
<dbReference type="KEGG" id="cthe:Chro_1782"/>
<dbReference type="AlphaFoldDB" id="K9TY51"/>
<dbReference type="InParanoid" id="K9TY51"/>
<sequence length="70" mass="7803">MAVASLVDEIINGKGYVVIPDLLSTVEAELARSGLQQEVVDRATPKLKQLLGYEFKSALFKDIQKLRTQR</sequence>
<protein>
    <submittedName>
        <fullName evidence="1">Uncharacterized protein</fullName>
    </submittedName>
</protein>
<dbReference type="OrthoDB" id="9791262at2"/>
<dbReference type="RefSeq" id="WP_015153846.1">
    <property type="nucleotide sequence ID" value="NC_019695.1"/>
</dbReference>
<accession>K9TY51</accession>
<evidence type="ECO:0000313" key="1">
    <source>
        <dbReference type="EMBL" id="AFY87298.1"/>
    </source>
</evidence>
<organism evidence="1 2">
    <name type="scientific">Chroococcidiopsis thermalis (strain PCC 7203)</name>
    <dbReference type="NCBI Taxonomy" id="251229"/>
    <lineage>
        <taxon>Bacteria</taxon>
        <taxon>Bacillati</taxon>
        <taxon>Cyanobacteriota</taxon>
        <taxon>Cyanophyceae</taxon>
        <taxon>Chroococcidiopsidales</taxon>
        <taxon>Chroococcidiopsidaceae</taxon>
        <taxon>Chroococcidiopsis</taxon>
    </lineage>
</organism>
<dbReference type="EMBL" id="CP003597">
    <property type="protein sequence ID" value="AFY87298.1"/>
    <property type="molecule type" value="Genomic_DNA"/>
</dbReference>
<gene>
    <name evidence="1" type="ORF">Chro_1782</name>
</gene>
<dbReference type="HOGENOM" id="CLU_2750456_0_0_3"/>